<protein>
    <submittedName>
        <fullName evidence="6">Endonuclease</fullName>
    </submittedName>
</protein>
<evidence type="ECO:0000313" key="7">
    <source>
        <dbReference type="Proteomes" id="UP000048984"/>
    </source>
</evidence>
<dbReference type="GO" id="GO:0003676">
    <property type="term" value="F:nucleic acid binding"/>
    <property type="evidence" value="ECO:0007669"/>
    <property type="project" value="InterPro"/>
</dbReference>
<dbReference type="STRING" id="665126.ABB55_14375"/>
<keyword evidence="7" id="KW-1185">Reference proteome</keyword>
<feature type="binding site" evidence="2">
    <location>
        <position position="188"/>
    </location>
    <ligand>
        <name>Mg(2+)</name>
        <dbReference type="ChEBI" id="CHEBI:18420"/>
        <note>catalytic</note>
    </ligand>
</feature>
<reference evidence="6 7" key="1">
    <citation type="submission" date="2015-09" db="EMBL/GenBank/DDBJ databases">
        <authorList>
            <person name="Jackson K.R."/>
            <person name="Lunt B.L."/>
            <person name="Fisher J.N.B."/>
            <person name="Gardner A.V."/>
            <person name="Bailey M.E."/>
            <person name="Deus L.M."/>
            <person name="Earl A.S."/>
            <person name="Gibby P.D."/>
            <person name="Hartmann K.A."/>
            <person name="Liu J.E."/>
            <person name="Manci A.M."/>
            <person name="Nielsen D.A."/>
            <person name="Solomon M.B."/>
            <person name="Breakwell D.P."/>
            <person name="Burnett S.H."/>
            <person name="Grose J.H."/>
        </authorList>
    </citation>
    <scope>NUCLEOTIDE SEQUENCE [LARGE SCALE GENOMIC DNA]</scope>
    <source>
        <strain evidence="6 7">16</strain>
    </source>
</reference>
<dbReference type="RefSeq" id="WP_054359416.1">
    <property type="nucleotide sequence ID" value="NZ_LJYW01000001.1"/>
</dbReference>
<feature type="domain" description="DNA/RNA non-specific endonuclease/pyrophosphatase/phosphodiesterase" evidence="5">
    <location>
        <begin position="89"/>
        <end position="294"/>
    </location>
</feature>
<keyword evidence="6" id="KW-0378">Hydrolase</keyword>
<dbReference type="GO" id="GO:0046872">
    <property type="term" value="F:metal ion binding"/>
    <property type="evidence" value="ECO:0007669"/>
    <property type="project" value="UniProtKB-KW"/>
</dbReference>
<dbReference type="PANTHER" id="PTHR13966">
    <property type="entry name" value="ENDONUCLEASE RELATED"/>
    <property type="match status" value="1"/>
</dbReference>
<comment type="caution">
    <text evidence="6">The sequence shown here is derived from an EMBL/GenBank/DDBJ whole genome shotgun (WGS) entry which is preliminary data.</text>
</comment>
<evidence type="ECO:0000259" key="5">
    <source>
        <dbReference type="SMART" id="SM00892"/>
    </source>
</evidence>
<dbReference type="InterPro" id="IPR044929">
    <property type="entry name" value="DNA/RNA_non-sp_Endonuclease_sf"/>
</dbReference>
<evidence type="ECO:0000256" key="2">
    <source>
        <dbReference type="PIRSR" id="PIRSR640255-2"/>
    </source>
</evidence>
<feature type="active site" description="Proton acceptor" evidence="1">
    <location>
        <position position="152"/>
    </location>
</feature>
<accession>A0A0P6VKP7</accession>
<organism evidence="6 7">
    <name type="scientific">Prosthecodimorpha hirschii</name>
    <dbReference type="NCBI Taxonomy" id="665126"/>
    <lineage>
        <taxon>Bacteria</taxon>
        <taxon>Pseudomonadati</taxon>
        <taxon>Pseudomonadota</taxon>
        <taxon>Alphaproteobacteria</taxon>
        <taxon>Hyphomicrobiales</taxon>
        <taxon>Ancalomicrobiaceae</taxon>
        <taxon>Prosthecodimorpha</taxon>
    </lineage>
</organism>
<dbReference type="EMBL" id="LJYW01000001">
    <property type="protein sequence ID" value="KPL53251.1"/>
    <property type="molecule type" value="Genomic_DNA"/>
</dbReference>
<feature type="region of interest" description="Disordered" evidence="3">
    <location>
        <begin position="32"/>
        <end position="53"/>
    </location>
</feature>
<evidence type="ECO:0000313" key="6">
    <source>
        <dbReference type="EMBL" id="KPL53251.1"/>
    </source>
</evidence>
<dbReference type="Pfam" id="PF01223">
    <property type="entry name" value="Endonuclease_NS"/>
    <property type="match status" value="1"/>
</dbReference>
<dbReference type="AlphaFoldDB" id="A0A0P6VKP7"/>
<feature type="domain" description="ENPP1-3/EXOG-like endonuclease/phosphodiesterase" evidence="4">
    <location>
        <begin position="90"/>
        <end position="295"/>
    </location>
</feature>
<dbReference type="PANTHER" id="PTHR13966:SF5">
    <property type="entry name" value="ENDONUCLEASE G, MITOCHONDRIAL"/>
    <property type="match status" value="1"/>
</dbReference>
<sequence length="320" mass="35825">MVDLSVRPRLADLSRLGGPAEVEIEAHQAGIEDALEARRSPRRSPPSRFDGRTGYHEDFLGFTVPLPTPVGQKKQDVLAVAGSENGRLDYQHFSVVMSQAHRIAMFVAVNIDGAHTVEIARERDKWQLDGRIPDEAQIGEDLYADNILDRGHLVRRQDPVWGTDATARIANDDTFHFTNCSPQAANFNQKTWLSLEDYILQNARVQDAKITVFTGPIFRQTDRLYRGVRIPLAYWKVVTFVSDAGRPSTTAYIVDQVEELRDLEATFGAFRTYQRSVAAIERLSGISFNGLADFDGFSNEEKASRTSIVAELRSTADVRV</sequence>
<keyword evidence="6" id="KW-0540">Nuclease</keyword>
<gene>
    <name evidence="6" type="ORF">ABB55_14375</name>
</gene>
<proteinExistence type="predicted"/>
<dbReference type="InterPro" id="IPR040255">
    <property type="entry name" value="Non-specific_endonuclease"/>
</dbReference>
<evidence type="ECO:0000256" key="1">
    <source>
        <dbReference type="PIRSR" id="PIRSR640255-1"/>
    </source>
</evidence>
<reference evidence="6 7" key="2">
    <citation type="submission" date="2015-10" db="EMBL/GenBank/DDBJ databases">
        <title>Draft Genome Sequence of Prosthecomicrobium hirschii ATCC 27832.</title>
        <authorList>
            <person name="Daniel J."/>
            <person name="Givan S.A."/>
            <person name="Brun Y.V."/>
            <person name="Brown P.J."/>
        </authorList>
    </citation>
    <scope>NUCLEOTIDE SEQUENCE [LARGE SCALE GENOMIC DNA]</scope>
    <source>
        <strain evidence="6 7">16</strain>
    </source>
</reference>
<dbReference type="SMART" id="SM00892">
    <property type="entry name" value="Endonuclease_NS"/>
    <property type="match status" value="1"/>
</dbReference>
<dbReference type="GO" id="GO:0004519">
    <property type="term" value="F:endonuclease activity"/>
    <property type="evidence" value="ECO:0007669"/>
    <property type="project" value="UniProtKB-KW"/>
</dbReference>
<dbReference type="InterPro" id="IPR020821">
    <property type="entry name" value="ENPP1-3/EXOG-like_nuc-like"/>
</dbReference>
<evidence type="ECO:0000259" key="4">
    <source>
        <dbReference type="SMART" id="SM00477"/>
    </source>
</evidence>
<dbReference type="Gene3D" id="3.40.570.10">
    <property type="entry name" value="Extracellular Endonuclease, subunit A"/>
    <property type="match status" value="1"/>
</dbReference>
<dbReference type="InterPro" id="IPR044925">
    <property type="entry name" value="His-Me_finger_sf"/>
</dbReference>
<evidence type="ECO:0000256" key="3">
    <source>
        <dbReference type="SAM" id="MobiDB-lite"/>
    </source>
</evidence>
<dbReference type="CDD" id="cd00091">
    <property type="entry name" value="NUC"/>
    <property type="match status" value="1"/>
</dbReference>
<keyword evidence="2" id="KW-0479">Metal-binding</keyword>
<keyword evidence="6" id="KW-0255">Endonuclease</keyword>
<dbReference type="GO" id="GO:0016787">
    <property type="term" value="F:hydrolase activity"/>
    <property type="evidence" value="ECO:0007669"/>
    <property type="project" value="InterPro"/>
</dbReference>
<dbReference type="InterPro" id="IPR001604">
    <property type="entry name" value="Endo_G_ENPP1-like_dom"/>
</dbReference>
<dbReference type="SMART" id="SM00477">
    <property type="entry name" value="NUC"/>
    <property type="match status" value="1"/>
</dbReference>
<name>A0A0P6VKP7_9HYPH</name>
<dbReference type="Proteomes" id="UP000048984">
    <property type="component" value="Unassembled WGS sequence"/>
</dbReference>
<dbReference type="SUPFAM" id="SSF54060">
    <property type="entry name" value="His-Me finger endonucleases"/>
    <property type="match status" value="1"/>
</dbReference>